<evidence type="ECO:0008006" key="3">
    <source>
        <dbReference type="Google" id="ProtNLM"/>
    </source>
</evidence>
<feature type="transmembrane region" description="Helical" evidence="1">
    <location>
        <begin position="21"/>
        <end position="41"/>
    </location>
</feature>
<keyword evidence="1" id="KW-0812">Transmembrane</keyword>
<feature type="transmembrane region" description="Helical" evidence="1">
    <location>
        <begin position="104"/>
        <end position="126"/>
    </location>
</feature>
<keyword evidence="1" id="KW-0472">Membrane</keyword>
<feature type="transmembrane region" description="Helical" evidence="1">
    <location>
        <begin position="47"/>
        <end position="66"/>
    </location>
</feature>
<proteinExistence type="predicted"/>
<protein>
    <recommendedName>
        <fullName evidence="3">Integral membrane protein</fullName>
    </recommendedName>
</protein>
<name>A0AAU2JTE2_9ACTN</name>
<reference evidence="2" key="1">
    <citation type="submission" date="2022-10" db="EMBL/GenBank/DDBJ databases">
        <title>The complete genomes of actinobacterial strains from the NBC collection.</title>
        <authorList>
            <person name="Joergensen T.S."/>
            <person name="Alvarez Arevalo M."/>
            <person name="Sterndorff E.B."/>
            <person name="Faurdal D."/>
            <person name="Vuksanovic O."/>
            <person name="Mourched A.-S."/>
            <person name="Charusanti P."/>
            <person name="Shaw S."/>
            <person name="Blin K."/>
            <person name="Weber T."/>
        </authorList>
    </citation>
    <scope>NUCLEOTIDE SEQUENCE</scope>
    <source>
        <strain evidence="2">NBC_00049</strain>
    </source>
</reference>
<feature type="transmembrane region" description="Helical" evidence="1">
    <location>
        <begin position="138"/>
        <end position="158"/>
    </location>
</feature>
<keyword evidence="1" id="KW-1133">Transmembrane helix</keyword>
<accession>A0AAU2JTE2</accession>
<dbReference type="AlphaFoldDB" id="A0AAU2JTE2"/>
<dbReference type="EMBL" id="CP108264">
    <property type="protein sequence ID" value="WTU75186.1"/>
    <property type="molecule type" value="Genomic_DNA"/>
</dbReference>
<gene>
    <name evidence="2" type="ORF">OG327_18715</name>
</gene>
<organism evidence="2">
    <name type="scientific">Streptomyces sp. NBC_00049</name>
    <dbReference type="NCBI Taxonomy" id="2903617"/>
    <lineage>
        <taxon>Bacteria</taxon>
        <taxon>Bacillati</taxon>
        <taxon>Actinomycetota</taxon>
        <taxon>Actinomycetes</taxon>
        <taxon>Kitasatosporales</taxon>
        <taxon>Streptomycetaceae</taxon>
        <taxon>Streptomyces</taxon>
    </lineage>
</organism>
<evidence type="ECO:0000256" key="1">
    <source>
        <dbReference type="SAM" id="Phobius"/>
    </source>
</evidence>
<feature type="transmembrane region" description="Helical" evidence="1">
    <location>
        <begin position="164"/>
        <end position="181"/>
    </location>
</feature>
<evidence type="ECO:0000313" key="2">
    <source>
        <dbReference type="EMBL" id="WTU75186.1"/>
    </source>
</evidence>
<feature type="transmembrane region" description="Helical" evidence="1">
    <location>
        <begin position="73"/>
        <end position="92"/>
    </location>
</feature>
<sequence>MIPRPSLDSFRRFLRQERDDLWAVRLLRRIVFGLAAAYTLFTLASTSMSSFITICAVLVLAVLLWLMRGRGQLLLALTSTLFTAAVAGYFAAAGEIAGGSATGLLGGQTVFGYWALALMTLLGAWIPKTHPGRRGVTVVLADMVLLVTSAASTVFPAASVPMGFLGLTLVLVARGGGFAAAKRRIGRMKRFSRRPVPAADTDR</sequence>